<feature type="compositionally biased region" description="Basic residues" evidence="1">
    <location>
        <begin position="9"/>
        <end position="25"/>
    </location>
</feature>
<name>A0A914CCY8_9BILA</name>
<sequence>MTGNSVSKSSKKRPASKTRKRQRVLSKKIPSNKFDLMATSDMNINTDNLLRNKACQENHAHNGEWMALDDNVRRSGIMLDLTKEGADANVPFEIDAEQTFDMTTKKTRAHLFIHERIVRFDAMLNGRLCVINFNMKIRTNHPEFELDPVQLLIDGNSTWKNPKTTG</sequence>
<organism evidence="2 3">
    <name type="scientific">Acrobeloides nanus</name>
    <dbReference type="NCBI Taxonomy" id="290746"/>
    <lineage>
        <taxon>Eukaryota</taxon>
        <taxon>Metazoa</taxon>
        <taxon>Ecdysozoa</taxon>
        <taxon>Nematoda</taxon>
        <taxon>Chromadorea</taxon>
        <taxon>Rhabditida</taxon>
        <taxon>Tylenchina</taxon>
        <taxon>Cephalobomorpha</taxon>
        <taxon>Cephaloboidea</taxon>
        <taxon>Cephalobidae</taxon>
        <taxon>Acrobeloides</taxon>
    </lineage>
</organism>
<evidence type="ECO:0000313" key="2">
    <source>
        <dbReference type="Proteomes" id="UP000887540"/>
    </source>
</evidence>
<dbReference type="AlphaFoldDB" id="A0A914CCY8"/>
<keyword evidence="2" id="KW-1185">Reference proteome</keyword>
<evidence type="ECO:0000313" key="3">
    <source>
        <dbReference type="WBParaSite" id="ACRNAN_Path_889.g3420.t1"/>
    </source>
</evidence>
<reference evidence="3" key="1">
    <citation type="submission" date="2022-11" db="UniProtKB">
        <authorList>
            <consortium name="WormBaseParasite"/>
        </authorList>
    </citation>
    <scope>IDENTIFICATION</scope>
</reference>
<dbReference type="WBParaSite" id="ACRNAN_Path_889.g3420.t1">
    <property type="protein sequence ID" value="ACRNAN_Path_889.g3420.t1"/>
    <property type="gene ID" value="ACRNAN_Path_889.g3420"/>
</dbReference>
<feature type="region of interest" description="Disordered" evidence="1">
    <location>
        <begin position="1"/>
        <end position="25"/>
    </location>
</feature>
<dbReference type="Proteomes" id="UP000887540">
    <property type="component" value="Unplaced"/>
</dbReference>
<evidence type="ECO:0000256" key="1">
    <source>
        <dbReference type="SAM" id="MobiDB-lite"/>
    </source>
</evidence>
<protein>
    <submittedName>
        <fullName evidence="3">Uncharacterized protein</fullName>
    </submittedName>
</protein>
<proteinExistence type="predicted"/>
<accession>A0A914CCY8</accession>